<gene>
    <name evidence="6" type="ORF">HOLleu_32174</name>
</gene>
<feature type="region of interest" description="Disordered" evidence="5">
    <location>
        <begin position="1"/>
        <end position="22"/>
    </location>
</feature>
<comment type="caution">
    <text evidence="6">The sequence shown here is derived from an EMBL/GenBank/DDBJ whole genome shotgun (WGS) entry which is preliminary data.</text>
</comment>
<evidence type="ECO:0000256" key="4">
    <source>
        <dbReference type="HAMAP-Rule" id="MF_03044"/>
    </source>
</evidence>
<evidence type="ECO:0000256" key="1">
    <source>
        <dbReference type="ARBA" id="ARBA00022603"/>
    </source>
</evidence>
<dbReference type="HAMAP" id="MF_03044">
    <property type="entry name" value="BMT2"/>
    <property type="match status" value="1"/>
</dbReference>
<dbReference type="InterPro" id="IPR021867">
    <property type="entry name" value="Bmt2/SAMTOR"/>
</dbReference>
<dbReference type="EMBL" id="JAIZAY010000016">
    <property type="protein sequence ID" value="KAJ8027124.1"/>
    <property type="molecule type" value="Genomic_DNA"/>
</dbReference>
<proteinExistence type="inferred from homology"/>
<dbReference type="Gene3D" id="3.40.50.150">
    <property type="entry name" value="Vaccinia Virus protein VP39"/>
    <property type="match status" value="1"/>
</dbReference>
<name>A0A9Q1BIF9_HOLLE</name>
<keyword evidence="1 4" id="KW-0489">Methyltransferase</keyword>
<comment type="function">
    <text evidence="4">S-adenosyl-L-methionine-binding protein that acts as an inhibitor of mTORC1 signaling. Acts as a sensor of S-adenosyl-L-methionine to signal methionine sufficiency to mTORC1. Probably also acts as a S-adenosyl-L-methionine-dependent methyltransferase.</text>
</comment>
<feature type="compositionally biased region" description="Basic residues" evidence="5">
    <location>
        <begin position="7"/>
        <end position="17"/>
    </location>
</feature>
<organism evidence="6 7">
    <name type="scientific">Holothuria leucospilota</name>
    <name type="common">Black long sea cucumber</name>
    <name type="synonym">Mertensiothuria leucospilota</name>
    <dbReference type="NCBI Taxonomy" id="206669"/>
    <lineage>
        <taxon>Eukaryota</taxon>
        <taxon>Metazoa</taxon>
        <taxon>Echinodermata</taxon>
        <taxon>Eleutherozoa</taxon>
        <taxon>Echinozoa</taxon>
        <taxon>Holothuroidea</taxon>
        <taxon>Aspidochirotacea</taxon>
        <taxon>Aspidochirotida</taxon>
        <taxon>Holothuriidae</taxon>
        <taxon>Holothuria</taxon>
    </lineage>
</organism>
<dbReference type="PANTHER" id="PTHR21008:SF1">
    <property type="entry name" value="25S RRNA (ADENINE(2142)-N(1))-METHYLTRANSFERASE"/>
    <property type="match status" value="1"/>
</dbReference>
<sequence>MAPNSKRSWKKRKRKQKPVTEQSLTIKKIKKNKKLISAVHVLNQEIDKVKGDSSLTAYEVKAKCQRLQEKIEALGGLGAYQLASKKGESRHGNFNSAQWVLKAIKEHSGFEKGIKLELLDVGAVSLNYEKQKKWIKCTSIDLVPQQTGILPQDFFEFKLSESEVYHVIVLSLVLNFVGTSDKRGLMLHHCSRLCKHGGYLFIVLPLPCLKNSRYLDDQLLNSILENVGFKEIKTHNSKKLSFKMFQKEGFINKHGEFRLLTMHFINRQYQRHCKESLCEKDTKDGMETTIFIGWVLILL</sequence>
<comment type="similarity">
    <text evidence="4">Belongs to the BMT2 family.</text>
</comment>
<protein>
    <recommendedName>
        <fullName evidence="4">S-adenosylmethionine sensor upstream of mTORC1</fullName>
    </recommendedName>
    <alternativeName>
        <fullName evidence="4">Probable methyltransferase BMT2 homolog</fullName>
        <ecNumber evidence="4">2.1.1.-</ecNumber>
    </alternativeName>
</protein>
<evidence type="ECO:0000256" key="3">
    <source>
        <dbReference type="ARBA" id="ARBA00022691"/>
    </source>
</evidence>
<dbReference type="GO" id="GO:0005730">
    <property type="term" value="C:nucleolus"/>
    <property type="evidence" value="ECO:0007669"/>
    <property type="project" value="TreeGrafter"/>
</dbReference>
<keyword evidence="3 4" id="KW-0949">S-adenosyl-L-methionine</keyword>
<dbReference type="Pfam" id="PF11968">
    <property type="entry name" value="Bmt2"/>
    <property type="match status" value="1"/>
</dbReference>
<dbReference type="EC" id="2.1.1.-" evidence="4"/>
<keyword evidence="2 4" id="KW-0808">Transferase</keyword>
<accession>A0A9Q1BIF9</accession>
<evidence type="ECO:0000313" key="7">
    <source>
        <dbReference type="Proteomes" id="UP001152320"/>
    </source>
</evidence>
<dbReference type="SUPFAM" id="SSF53335">
    <property type="entry name" value="S-adenosyl-L-methionine-dependent methyltransferases"/>
    <property type="match status" value="1"/>
</dbReference>
<dbReference type="Proteomes" id="UP001152320">
    <property type="component" value="Chromosome 16"/>
</dbReference>
<dbReference type="OrthoDB" id="5954793at2759"/>
<evidence type="ECO:0000256" key="2">
    <source>
        <dbReference type="ARBA" id="ARBA00022679"/>
    </source>
</evidence>
<keyword evidence="7" id="KW-1185">Reference proteome</keyword>
<dbReference type="PANTHER" id="PTHR21008">
    <property type="entry name" value="S-ADENOSYLMETHIONINE SENSOR UPSTREAM OF MTORC1-RELATED"/>
    <property type="match status" value="1"/>
</dbReference>
<evidence type="ECO:0000313" key="6">
    <source>
        <dbReference type="EMBL" id="KAJ8027124.1"/>
    </source>
</evidence>
<dbReference type="AlphaFoldDB" id="A0A9Q1BIF9"/>
<evidence type="ECO:0000256" key="5">
    <source>
        <dbReference type="SAM" id="MobiDB-lite"/>
    </source>
</evidence>
<feature type="binding site" evidence="4">
    <location>
        <position position="122"/>
    </location>
    <ligand>
        <name>S-adenosyl-L-methionine</name>
        <dbReference type="ChEBI" id="CHEBI:59789"/>
    </ligand>
</feature>
<dbReference type="GO" id="GO:0016433">
    <property type="term" value="F:rRNA (adenine) methyltransferase activity"/>
    <property type="evidence" value="ECO:0007669"/>
    <property type="project" value="TreeGrafter"/>
</dbReference>
<dbReference type="InterPro" id="IPR029063">
    <property type="entry name" value="SAM-dependent_MTases_sf"/>
</dbReference>
<feature type="binding site" evidence="4">
    <location>
        <position position="141"/>
    </location>
    <ligand>
        <name>S-adenosyl-L-methionine</name>
        <dbReference type="ChEBI" id="CHEBI:59789"/>
    </ligand>
</feature>
<reference evidence="6" key="1">
    <citation type="submission" date="2021-10" db="EMBL/GenBank/DDBJ databases">
        <title>Tropical sea cucumber genome reveals ecological adaptation and Cuvierian tubules defense mechanism.</title>
        <authorList>
            <person name="Chen T."/>
        </authorList>
    </citation>
    <scope>NUCLEOTIDE SEQUENCE</scope>
    <source>
        <strain evidence="6">Nanhai2018</strain>
        <tissue evidence="6">Muscle</tissue>
    </source>
</reference>